<feature type="domain" description="MARVEL" evidence="7">
    <location>
        <begin position="35"/>
        <end position="178"/>
    </location>
</feature>
<dbReference type="PROSITE" id="PS51225">
    <property type="entry name" value="MARVEL"/>
    <property type="match status" value="1"/>
</dbReference>
<keyword evidence="2 5" id="KW-0812">Transmembrane</keyword>
<keyword evidence="4 5" id="KW-0472">Membrane</keyword>
<keyword evidence="3 6" id="KW-1133">Transmembrane helix</keyword>
<dbReference type="EMBL" id="JAWJWF010000002">
    <property type="protein sequence ID" value="KAK6638082.1"/>
    <property type="molecule type" value="Genomic_DNA"/>
</dbReference>
<evidence type="ECO:0000313" key="8">
    <source>
        <dbReference type="EMBL" id="KAK6638082.1"/>
    </source>
</evidence>
<name>A0ABR1B8Q0_POLSC</name>
<reference evidence="8 9" key="1">
    <citation type="submission" date="2023-09" db="EMBL/GenBank/DDBJ databases">
        <title>Genomes of two closely related lineages of the louse Polyplax serrata with different host specificities.</title>
        <authorList>
            <person name="Martinu J."/>
            <person name="Tarabai H."/>
            <person name="Stefka J."/>
            <person name="Hypsa V."/>
        </authorList>
    </citation>
    <scope>NUCLEOTIDE SEQUENCE [LARGE SCALE GENOMIC DNA]</scope>
    <source>
        <strain evidence="8">98ZLc_SE</strain>
    </source>
</reference>
<keyword evidence="9" id="KW-1185">Reference proteome</keyword>
<dbReference type="InterPro" id="IPR008253">
    <property type="entry name" value="Marvel"/>
</dbReference>
<feature type="transmembrane region" description="Helical" evidence="6">
    <location>
        <begin position="45"/>
        <end position="67"/>
    </location>
</feature>
<dbReference type="Proteomes" id="UP001359485">
    <property type="component" value="Unassembled WGS sequence"/>
</dbReference>
<evidence type="ECO:0000256" key="5">
    <source>
        <dbReference type="PROSITE-ProRule" id="PRU00581"/>
    </source>
</evidence>
<protein>
    <recommendedName>
        <fullName evidence="7">MARVEL domain-containing protein</fullName>
    </recommendedName>
</protein>
<sequence>MNVVRCANAVGALPVVQQSCCCGLTQCCSCVNLTFLKTTEGMLKLAEIILGMICQNLLIGYGVTYSMSLGSSYYSFLTAVSASLLTSVVLLICYMVSTKSFQLIRQSLFEILFNGIASFLYLTSSSYLAFATYTFLYPVYKLTSIFQVYPAMSTTYVLGFVTGIVHGYDGWLAYKSYH</sequence>
<accession>A0ABR1B8Q0</accession>
<evidence type="ECO:0000256" key="6">
    <source>
        <dbReference type="SAM" id="Phobius"/>
    </source>
</evidence>
<proteinExistence type="predicted"/>
<evidence type="ECO:0000256" key="1">
    <source>
        <dbReference type="ARBA" id="ARBA00004141"/>
    </source>
</evidence>
<evidence type="ECO:0000256" key="3">
    <source>
        <dbReference type="ARBA" id="ARBA00022989"/>
    </source>
</evidence>
<feature type="transmembrane region" description="Helical" evidence="6">
    <location>
        <begin position="73"/>
        <end position="96"/>
    </location>
</feature>
<comment type="subcellular location">
    <subcellularLocation>
        <location evidence="1">Membrane</location>
        <topology evidence="1">Multi-pass membrane protein</topology>
    </subcellularLocation>
</comment>
<evidence type="ECO:0000256" key="2">
    <source>
        <dbReference type="ARBA" id="ARBA00022692"/>
    </source>
</evidence>
<comment type="caution">
    <text evidence="8">The sequence shown here is derived from an EMBL/GenBank/DDBJ whole genome shotgun (WGS) entry which is preliminary data.</text>
</comment>
<organism evidence="8 9">
    <name type="scientific">Polyplax serrata</name>
    <name type="common">Common mouse louse</name>
    <dbReference type="NCBI Taxonomy" id="468196"/>
    <lineage>
        <taxon>Eukaryota</taxon>
        <taxon>Metazoa</taxon>
        <taxon>Ecdysozoa</taxon>
        <taxon>Arthropoda</taxon>
        <taxon>Hexapoda</taxon>
        <taxon>Insecta</taxon>
        <taxon>Pterygota</taxon>
        <taxon>Neoptera</taxon>
        <taxon>Paraneoptera</taxon>
        <taxon>Psocodea</taxon>
        <taxon>Troctomorpha</taxon>
        <taxon>Phthiraptera</taxon>
        <taxon>Anoplura</taxon>
        <taxon>Polyplacidae</taxon>
        <taxon>Polyplax</taxon>
    </lineage>
</organism>
<evidence type="ECO:0000313" key="9">
    <source>
        <dbReference type="Proteomes" id="UP001359485"/>
    </source>
</evidence>
<feature type="transmembrane region" description="Helical" evidence="6">
    <location>
        <begin position="108"/>
        <end position="136"/>
    </location>
</feature>
<gene>
    <name evidence="8" type="ORF">RUM44_008507</name>
</gene>
<feature type="transmembrane region" description="Helical" evidence="6">
    <location>
        <begin position="156"/>
        <end position="174"/>
    </location>
</feature>
<evidence type="ECO:0000256" key="4">
    <source>
        <dbReference type="ARBA" id="ARBA00023136"/>
    </source>
</evidence>
<evidence type="ECO:0000259" key="7">
    <source>
        <dbReference type="PROSITE" id="PS51225"/>
    </source>
</evidence>
<dbReference type="Pfam" id="PF01284">
    <property type="entry name" value="MARVEL"/>
    <property type="match status" value="1"/>
</dbReference>